<evidence type="ECO:0000313" key="1">
    <source>
        <dbReference type="EMBL" id="JAD54730.1"/>
    </source>
</evidence>
<dbReference type="EMBL" id="GBRH01243165">
    <property type="protein sequence ID" value="JAD54730.1"/>
    <property type="molecule type" value="Transcribed_RNA"/>
</dbReference>
<accession>A0A0A9B0N8</accession>
<reference evidence="1" key="1">
    <citation type="submission" date="2014-09" db="EMBL/GenBank/DDBJ databases">
        <authorList>
            <person name="Magalhaes I.L.F."/>
            <person name="Oliveira U."/>
            <person name="Santos F.R."/>
            <person name="Vidigal T.H.D.A."/>
            <person name="Brescovit A.D."/>
            <person name="Santos A.J."/>
        </authorList>
    </citation>
    <scope>NUCLEOTIDE SEQUENCE</scope>
    <source>
        <tissue evidence="1">Shoot tissue taken approximately 20 cm above the soil surface</tissue>
    </source>
</reference>
<reference evidence="1" key="2">
    <citation type="journal article" date="2015" name="Data Brief">
        <title>Shoot transcriptome of the giant reed, Arundo donax.</title>
        <authorList>
            <person name="Barrero R.A."/>
            <person name="Guerrero F.D."/>
            <person name="Moolhuijzen P."/>
            <person name="Goolsby J.A."/>
            <person name="Tidwell J."/>
            <person name="Bellgard S.E."/>
            <person name="Bellgard M.I."/>
        </authorList>
    </citation>
    <scope>NUCLEOTIDE SEQUENCE</scope>
    <source>
        <tissue evidence="1">Shoot tissue taken approximately 20 cm above the soil surface</tissue>
    </source>
</reference>
<sequence>MSQSSPYSMGTVLVSSDKKQTFSPPIFCDFRRGLGHRSVSWHLSVWQRLL</sequence>
<organism evidence="1">
    <name type="scientific">Arundo donax</name>
    <name type="common">Giant reed</name>
    <name type="synonym">Donax arundinaceus</name>
    <dbReference type="NCBI Taxonomy" id="35708"/>
    <lineage>
        <taxon>Eukaryota</taxon>
        <taxon>Viridiplantae</taxon>
        <taxon>Streptophyta</taxon>
        <taxon>Embryophyta</taxon>
        <taxon>Tracheophyta</taxon>
        <taxon>Spermatophyta</taxon>
        <taxon>Magnoliopsida</taxon>
        <taxon>Liliopsida</taxon>
        <taxon>Poales</taxon>
        <taxon>Poaceae</taxon>
        <taxon>PACMAD clade</taxon>
        <taxon>Arundinoideae</taxon>
        <taxon>Arundineae</taxon>
        <taxon>Arundo</taxon>
    </lineage>
</organism>
<dbReference type="AlphaFoldDB" id="A0A0A9B0N8"/>
<proteinExistence type="predicted"/>
<protein>
    <submittedName>
        <fullName evidence="1">Uncharacterized protein</fullName>
    </submittedName>
</protein>
<name>A0A0A9B0N8_ARUDO</name>